<evidence type="ECO:0000313" key="3">
    <source>
        <dbReference type="Proteomes" id="UP001150925"/>
    </source>
</evidence>
<protein>
    <submittedName>
        <fullName evidence="2">Uncharacterized protein</fullName>
    </submittedName>
</protein>
<sequence length="86" mass="9532">MNSSAHFDSGGDHGNGGSTRNSPNRVTPTLRKDSRPIQRRRRKDFKGRSTSTTTTTSSTSPNTPRAPPSTETMPLLTYLLQTHKQY</sequence>
<accession>A0A9W8ASG0</accession>
<proteinExistence type="predicted"/>
<comment type="caution">
    <text evidence="2">The sequence shown here is derived from an EMBL/GenBank/DDBJ whole genome shotgun (WGS) entry which is preliminary data.</text>
</comment>
<name>A0A9W8ASG0_9FUNG</name>
<evidence type="ECO:0000313" key="2">
    <source>
        <dbReference type="EMBL" id="KAJ1959761.1"/>
    </source>
</evidence>
<gene>
    <name evidence="2" type="ORF">IWQ62_004488</name>
</gene>
<evidence type="ECO:0000256" key="1">
    <source>
        <dbReference type="SAM" id="MobiDB-lite"/>
    </source>
</evidence>
<organism evidence="2 3">
    <name type="scientific">Dispira parvispora</name>
    <dbReference type="NCBI Taxonomy" id="1520584"/>
    <lineage>
        <taxon>Eukaryota</taxon>
        <taxon>Fungi</taxon>
        <taxon>Fungi incertae sedis</taxon>
        <taxon>Zoopagomycota</taxon>
        <taxon>Kickxellomycotina</taxon>
        <taxon>Dimargaritomycetes</taxon>
        <taxon>Dimargaritales</taxon>
        <taxon>Dimargaritaceae</taxon>
        <taxon>Dispira</taxon>
    </lineage>
</organism>
<feature type="non-terminal residue" evidence="2">
    <location>
        <position position="86"/>
    </location>
</feature>
<feature type="compositionally biased region" description="Low complexity" evidence="1">
    <location>
        <begin position="49"/>
        <end position="63"/>
    </location>
</feature>
<keyword evidence="3" id="KW-1185">Reference proteome</keyword>
<feature type="compositionally biased region" description="Polar residues" evidence="1">
    <location>
        <begin position="18"/>
        <end position="27"/>
    </location>
</feature>
<dbReference type="Proteomes" id="UP001150925">
    <property type="component" value="Unassembled WGS sequence"/>
</dbReference>
<dbReference type="EMBL" id="JANBPY010001503">
    <property type="protein sequence ID" value="KAJ1959761.1"/>
    <property type="molecule type" value="Genomic_DNA"/>
</dbReference>
<feature type="region of interest" description="Disordered" evidence="1">
    <location>
        <begin position="1"/>
        <end position="74"/>
    </location>
</feature>
<dbReference type="AlphaFoldDB" id="A0A9W8ASG0"/>
<reference evidence="2" key="1">
    <citation type="submission" date="2022-07" db="EMBL/GenBank/DDBJ databases">
        <title>Phylogenomic reconstructions and comparative analyses of Kickxellomycotina fungi.</title>
        <authorList>
            <person name="Reynolds N.K."/>
            <person name="Stajich J.E."/>
            <person name="Barry K."/>
            <person name="Grigoriev I.V."/>
            <person name="Crous P."/>
            <person name="Smith M.E."/>
        </authorList>
    </citation>
    <scope>NUCLEOTIDE SEQUENCE</scope>
    <source>
        <strain evidence="2">RSA 1196</strain>
    </source>
</reference>